<evidence type="ECO:0000313" key="3">
    <source>
        <dbReference type="Proteomes" id="UP000634668"/>
    </source>
</evidence>
<reference evidence="2" key="2">
    <citation type="submission" date="2020-09" db="EMBL/GenBank/DDBJ databases">
        <authorList>
            <person name="Sun Q."/>
            <person name="Kim S."/>
        </authorList>
    </citation>
    <scope>NUCLEOTIDE SEQUENCE</scope>
    <source>
        <strain evidence="2">KCTC 12113</strain>
    </source>
</reference>
<dbReference type="AlphaFoldDB" id="A0A918J8D9"/>
<proteinExistence type="predicted"/>
<keyword evidence="1" id="KW-1133">Transmembrane helix</keyword>
<reference evidence="2" key="1">
    <citation type="journal article" date="2014" name="Int. J. Syst. Evol. Microbiol.">
        <title>Complete genome sequence of Corynebacterium casei LMG S-19264T (=DSM 44701T), isolated from a smear-ripened cheese.</title>
        <authorList>
            <consortium name="US DOE Joint Genome Institute (JGI-PGF)"/>
            <person name="Walter F."/>
            <person name="Albersmeier A."/>
            <person name="Kalinowski J."/>
            <person name="Ruckert C."/>
        </authorList>
    </citation>
    <scope>NUCLEOTIDE SEQUENCE</scope>
    <source>
        <strain evidence="2">KCTC 12113</strain>
    </source>
</reference>
<evidence type="ECO:0000313" key="2">
    <source>
        <dbReference type="EMBL" id="GGW50663.1"/>
    </source>
</evidence>
<dbReference type="Proteomes" id="UP000634668">
    <property type="component" value="Unassembled WGS sequence"/>
</dbReference>
<name>A0A918J8D9_9FLAO</name>
<gene>
    <name evidence="2" type="ORF">GCM10007383_38010</name>
</gene>
<dbReference type="EMBL" id="BMWP01000046">
    <property type="protein sequence ID" value="GGW50663.1"/>
    <property type="molecule type" value="Genomic_DNA"/>
</dbReference>
<comment type="caution">
    <text evidence="2">The sequence shown here is derived from an EMBL/GenBank/DDBJ whole genome shotgun (WGS) entry which is preliminary data.</text>
</comment>
<organism evidence="2 3">
    <name type="scientific">Arenibacter certesii</name>
    <dbReference type="NCBI Taxonomy" id="228955"/>
    <lineage>
        <taxon>Bacteria</taxon>
        <taxon>Pseudomonadati</taxon>
        <taxon>Bacteroidota</taxon>
        <taxon>Flavobacteriia</taxon>
        <taxon>Flavobacteriales</taxon>
        <taxon>Flavobacteriaceae</taxon>
        <taxon>Arenibacter</taxon>
    </lineage>
</organism>
<protein>
    <submittedName>
        <fullName evidence="2">Uncharacterized protein</fullName>
    </submittedName>
</protein>
<sequence>MNAIEIIEPIMGIMDKYPLTSIAFCFMIVLGMIVYKVVKYIDHKNNNRNPYTGGYN</sequence>
<keyword evidence="1" id="KW-0812">Transmembrane</keyword>
<dbReference type="RefSeq" id="WP_157374000.1">
    <property type="nucleotide sequence ID" value="NZ_BMWP01000046.1"/>
</dbReference>
<feature type="transmembrane region" description="Helical" evidence="1">
    <location>
        <begin position="19"/>
        <end position="38"/>
    </location>
</feature>
<accession>A0A918J8D9</accession>
<evidence type="ECO:0000256" key="1">
    <source>
        <dbReference type="SAM" id="Phobius"/>
    </source>
</evidence>
<keyword evidence="3" id="KW-1185">Reference proteome</keyword>
<keyword evidence="1" id="KW-0472">Membrane</keyword>